<feature type="domain" description="Saposin B-type" evidence="3">
    <location>
        <begin position="566"/>
        <end position="644"/>
    </location>
</feature>
<proteinExistence type="evidence at transcript level"/>
<keyword evidence="1" id="KW-1015">Disulfide bond</keyword>
<name>Q868D5_DUGRY</name>
<evidence type="ECO:0000256" key="1">
    <source>
        <dbReference type="ARBA" id="ARBA00023157"/>
    </source>
</evidence>
<dbReference type="EMBL" id="AB090278">
    <property type="protein sequence ID" value="BAC56109.1"/>
    <property type="molecule type" value="mRNA"/>
</dbReference>
<sequence length="655" mass="78806">MLLILGSILLLSIIQIQGHDYHNYYEHYCDGNYYTSPTKFYFCHYLKTTTESETVPFPTISECKTCKELLKRITWNSHSEKAVENLLDYTTKHFCENVKRSTKVECQSKLNEYKPKMKEFLVKIMKNGKFCEVLLKCAEKKDVLFTTYFTEYTTDWTDFYSMPFFEYFFNRENYSEDFYPYHFFNYFYHYQDNEHPTYYHQYFYETPHTENHMFPHEYFQYFYKNKTTNYFPHQFFHEYFFNNQYTSPTFNHNNFYDYFFTDEYHGFFERDQKPSEKFCNRCENIPESKFLKWAKSVDIKMLTDAGYKVMCSELNTTESERCREIISHIGTVILHELENVLSVKNVCYKIYRCPMNLETTNEMHSFYYDTFDFTRQTSKRCEVCKAFSDVFSSGIDRDLFEEMVVDQFEKVYCNKLFPKKEHMCKKFLKNELPNILNKLRVSIHRDYLCNSTCNGKLSKDWIVSFTEHFFTNEDKKCPACKYVSKILKSLIRSSGFKAAVIRSFQQTQCKTLFLATKECVNFIFREYNGIVKNMTTTIEENRLCRPYCNKKDNIVILPWTQYFDKSQSSCELCEDLIDDLEELNPSLTTIESDLERLCKSRTGTENQYCTSLLAQYKTQIKTLIINNRPKDEICRTINQCFTNPKFYGIFESYFL</sequence>
<feature type="chain" id="PRO_5004300190" evidence="2">
    <location>
        <begin position="19"/>
        <end position="655"/>
    </location>
</feature>
<feature type="domain" description="Saposin B-type" evidence="3">
    <location>
        <begin position="59"/>
        <end position="141"/>
    </location>
</feature>
<dbReference type="SMART" id="SM00741">
    <property type="entry name" value="SapB"/>
    <property type="match status" value="4"/>
</dbReference>
<keyword evidence="2" id="KW-0732">Signal</keyword>
<accession>Q868D5</accession>
<dbReference type="Gene3D" id="1.10.225.10">
    <property type="entry name" value="Saposin-like"/>
    <property type="match status" value="3"/>
</dbReference>
<dbReference type="InterPro" id="IPR008139">
    <property type="entry name" value="SaposinB_dom"/>
</dbReference>
<dbReference type="AlphaFoldDB" id="Q868D5"/>
<dbReference type="PANTHER" id="PTHR11480">
    <property type="entry name" value="SAPOSIN-RELATED"/>
    <property type="match status" value="1"/>
</dbReference>
<dbReference type="InterPro" id="IPR051428">
    <property type="entry name" value="Sphingo_Act-Surfact_Prot"/>
</dbReference>
<protein>
    <submittedName>
        <fullName evidence="4">Uncharacterized protein Dryg</fullName>
    </submittedName>
</protein>
<dbReference type="InterPro" id="IPR011001">
    <property type="entry name" value="Saposin-like"/>
</dbReference>
<dbReference type="PROSITE" id="PS50015">
    <property type="entry name" value="SAP_B"/>
    <property type="match status" value="3"/>
</dbReference>
<gene>
    <name evidence="4" type="primary">Dryg</name>
</gene>
<evidence type="ECO:0000256" key="2">
    <source>
        <dbReference type="SAM" id="SignalP"/>
    </source>
</evidence>
<feature type="signal peptide" evidence="2">
    <location>
        <begin position="1"/>
        <end position="18"/>
    </location>
</feature>
<feature type="domain" description="Saposin B-type" evidence="3">
    <location>
        <begin position="275"/>
        <end position="357"/>
    </location>
</feature>
<reference evidence="4" key="1">
    <citation type="journal article" date="2003" name="Dev. Genes Evol.">
        <title>Transcriptional pattern of a novel gene, expressed specifically after the point-of-no-return during sexualization, in planaria.</title>
        <authorList>
            <person name="Hase S."/>
            <person name="Kobayashi K."/>
            <person name="Koyanagi R."/>
            <person name="Hoshi M."/>
            <person name="Matsumoto M."/>
        </authorList>
    </citation>
    <scope>NUCLEOTIDE SEQUENCE</scope>
    <source>
        <tissue evidence="4">Yolk gland</tissue>
    </source>
</reference>
<organism evidence="4">
    <name type="scientific">Dugesia ryukyuensis</name>
    <name type="common">Freshwater planarian flatworm</name>
    <dbReference type="NCBI Taxonomy" id="79738"/>
    <lineage>
        <taxon>Eukaryota</taxon>
        <taxon>Metazoa</taxon>
        <taxon>Spiralia</taxon>
        <taxon>Lophotrochozoa</taxon>
        <taxon>Platyhelminthes</taxon>
        <taxon>Rhabditophora</taxon>
        <taxon>Seriata</taxon>
        <taxon>Tricladida</taxon>
        <taxon>Continenticola</taxon>
        <taxon>Geoplanoidea</taxon>
        <taxon>Dugesiidae</taxon>
        <taxon>Dugesia</taxon>
    </lineage>
</organism>
<dbReference type="SUPFAM" id="SSF47862">
    <property type="entry name" value="Saposin"/>
    <property type="match status" value="4"/>
</dbReference>
<evidence type="ECO:0000259" key="3">
    <source>
        <dbReference type="PROSITE" id="PS50015"/>
    </source>
</evidence>
<evidence type="ECO:0000313" key="4">
    <source>
        <dbReference type="EMBL" id="BAC56109.1"/>
    </source>
</evidence>